<organism evidence="1 2">
    <name type="scientific">Entomophthora muscae</name>
    <dbReference type="NCBI Taxonomy" id="34485"/>
    <lineage>
        <taxon>Eukaryota</taxon>
        <taxon>Fungi</taxon>
        <taxon>Fungi incertae sedis</taxon>
        <taxon>Zoopagomycota</taxon>
        <taxon>Entomophthoromycotina</taxon>
        <taxon>Entomophthoromycetes</taxon>
        <taxon>Entomophthorales</taxon>
        <taxon>Entomophthoraceae</taxon>
        <taxon>Entomophthora</taxon>
    </lineage>
</organism>
<keyword evidence="2" id="KW-1185">Reference proteome</keyword>
<evidence type="ECO:0000313" key="2">
    <source>
        <dbReference type="Proteomes" id="UP001165960"/>
    </source>
</evidence>
<dbReference type="Proteomes" id="UP001165960">
    <property type="component" value="Unassembled WGS sequence"/>
</dbReference>
<gene>
    <name evidence="1" type="ORF">DSO57_1029776</name>
</gene>
<proteinExistence type="predicted"/>
<dbReference type="EMBL" id="QTSX02006589">
    <property type="protein sequence ID" value="KAJ9052870.1"/>
    <property type="molecule type" value="Genomic_DNA"/>
</dbReference>
<sequence length="561" mass="63171">MKYNLLAVLCWLACVLGSSIVLNSKNFTSSIKKGTWFIKFYAPWCRYSKKLAPEWVILSNTLVGLEKKRFYFGEVDCNSNGNTCSKNGIDGYPTLKLFHNGKYIEEFDQSTVSELTATKISPYAFKKAKKYFKPPKKPVKKVVTPKTKTPQEPLDSGFVVEIDPKVFNSTVRSPNPWIFLFYSPTCPHCQALEPIYLEAALQSKNRMNFAKVNCVEYGDFCQEKQVSGVPDLRIILQGKQLDKKVGELPLPSLVNFVKKYYAPKTARKSLHEIQSKIKLQSTTSSEPFLVLASNSRDGDSGFQGILSNLVGAGLTGEIILVEDEKAREALNLKSTLSLFSVHNSKVIEFTHSLKSGNILRAWAASASFPLTSELRPQTISGLDPEDYYIIVSMYAKTTRDSDSTKLKEFISQSRIQYLQTLGQHPVLVNVSLFKPTIFTYIKGSIDNESQKQLLTMLKVPFKNIQKHVQEEASDALLLLVDSSAHQYYYLNPTGQENLSIESVSSSIQDFQQSKLEAHSLIEDQKGVSYIFYVLTGVLLVGVLGWYIKKAKKEPEIHYSRL</sequence>
<accession>A0ACC2RS91</accession>
<evidence type="ECO:0000313" key="1">
    <source>
        <dbReference type="EMBL" id="KAJ9052870.1"/>
    </source>
</evidence>
<name>A0ACC2RS91_9FUNG</name>
<reference evidence="1" key="1">
    <citation type="submission" date="2022-04" db="EMBL/GenBank/DDBJ databases">
        <title>Genome of the entomopathogenic fungus Entomophthora muscae.</title>
        <authorList>
            <person name="Elya C."/>
            <person name="Lovett B.R."/>
            <person name="Lee E."/>
            <person name="Macias A.M."/>
            <person name="Hajek A.E."/>
            <person name="De Bivort B.L."/>
            <person name="Kasson M.T."/>
            <person name="De Fine Licht H.H."/>
            <person name="Stajich J.E."/>
        </authorList>
    </citation>
    <scope>NUCLEOTIDE SEQUENCE</scope>
    <source>
        <strain evidence="1">Berkeley</strain>
    </source>
</reference>
<comment type="caution">
    <text evidence="1">The sequence shown here is derived from an EMBL/GenBank/DDBJ whole genome shotgun (WGS) entry which is preliminary data.</text>
</comment>
<protein>
    <submittedName>
        <fullName evidence="1">Uncharacterized protein</fullName>
    </submittedName>
</protein>